<evidence type="ECO:0000313" key="3">
    <source>
        <dbReference type="Proteomes" id="UP001066276"/>
    </source>
</evidence>
<accession>A0AAV7SKI9</accession>
<gene>
    <name evidence="2" type="ORF">NDU88_005007</name>
</gene>
<evidence type="ECO:0000256" key="1">
    <source>
        <dbReference type="SAM" id="MobiDB-lite"/>
    </source>
</evidence>
<feature type="region of interest" description="Disordered" evidence="1">
    <location>
        <begin position="231"/>
        <end position="277"/>
    </location>
</feature>
<dbReference type="EMBL" id="JANPWB010000008">
    <property type="protein sequence ID" value="KAJ1164571.1"/>
    <property type="molecule type" value="Genomic_DNA"/>
</dbReference>
<dbReference type="Proteomes" id="UP001066276">
    <property type="component" value="Chromosome 4_2"/>
</dbReference>
<dbReference type="AlphaFoldDB" id="A0AAV7SKI9"/>
<evidence type="ECO:0000313" key="2">
    <source>
        <dbReference type="EMBL" id="KAJ1164571.1"/>
    </source>
</evidence>
<feature type="compositionally biased region" description="Low complexity" evidence="1">
    <location>
        <begin position="231"/>
        <end position="242"/>
    </location>
</feature>
<keyword evidence="3" id="KW-1185">Reference proteome</keyword>
<feature type="region of interest" description="Disordered" evidence="1">
    <location>
        <begin position="45"/>
        <end position="64"/>
    </location>
</feature>
<organism evidence="2 3">
    <name type="scientific">Pleurodeles waltl</name>
    <name type="common">Iberian ribbed newt</name>
    <dbReference type="NCBI Taxonomy" id="8319"/>
    <lineage>
        <taxon>Eukaryota</taxon>
        <taxon>Metazoa</taxon>
        <taxon>Chordata</taxon>
        <taxon>Craniata</taxon>
        <taxon>Vertebrata</taxon>
        <taxon>Euteleostomi</taxon>
        <taxon>Amphibia</taxon>
        <taxon>Batrachia</taxon>
        <taxon>Caudata</taxon>
        <taxon>Salamandroidea</taxon>
        <taxon>Salamandridae</taxon>
        <taxon>Pleurodelinae</taxon>
        <taxon>Pleurodeles</taxon>
    </lineage>
</organism>
<reference evidence="2" key="1">
    <citation type="journal article" date="2022" name="bioRxiv">
        <title>Sequencing and chromosome-scale assembly of the giantPleurodeles waltlgenome.</title>
        <authorList>
            <person name="Brown T."/>
            <person name="Elewa A."/>
            <person name="Iarovenko S."/>
            <person name="Subramanian E."/>
            <person name="Araus A.J."/>
            <person name="Petzold A."/>
            <person name="Susuki M."/>
            <person name="Suzuki K.-i.T."/>
            <person name="Hayashi T."/>
            <person name="Toyoda A."/>
            <person name="Oliveira C."/>
            <person name="Osipova E."/>
            <person name="Leigh N.D."/>
            <person name="Simon A."/>
            <person name="Yun M.H."/>
        </authorList>
    </citation>
    <scope>NUCLEOTIDE SEQUENCE</scope>
    <source>
        <strain evidence="2">20211129_DDA</strain>
        <tissue evidence="2">Liver</tissue>
    </source>
</reference>
<proteinExistence type="predicted"/>
<sequence length="277" mass="29413">MPNRALHHRLADNILRALPERHSAPAGAVAGLGGLAHNEGAVRHRARQRGNADRAVAARRPEDPGRPWWPIRREARPAALPSRDVSAVSVRLRRGALTRGDRPWLRLFPPLPPPFYRGRVEATAAAPAPWPLGVPPRPLLHGGSPAEAWRLRAGPTGLQLRDNNQDGLCPSAGEGALCRTSVGTPGRGGNIRGIQKPWPWPPDRHQLKILSPSWRRGHGVYGGIGGGEGAAPPSLLAPASGVPLPPPPLQPEAKTARRGHTGGHTSGDASGRCALYS</sequence>
<name>A0AAV7SKI9_PLEWA</name>
<feature type="region of interest" description="Disordered" evidence="1">
    <location>
        <begin position="181"/>
        <end position="202"/>
    </location>
</feature>
<protein>
    <submittedName>
        <fullName evidence="2">Uncharacterized protein</fullName>
    </submittedName>
</protein>
<comment type="caution">
    <text evidence="2">The sequence shown here is derived from an EMBL/GenBank/DDBJ whole genome shotgun (WGS) entry which is preliminary data.</text>
</comment>